<evidence type="ECO:0000313" key="2">
    <source>
        <dbReference type="Proteomes" id="UP000027361"/>
    </source>
</evidence>
<gene>
    <name evidence="1" type="ORF">K437DRAFT_179618</name>
</gene>
<reference evidence="1 2" key="1">
    <citation type="submission" date="2014-05" db="EMBL/GenBank/DDBJ databases">
        <title>Draft genome sequence of a rare smut relative, Tilletiaria anomala UBC 951.</title>
        <authorList>
            <consortium name="DOE Joint Genome Institute"/>
            <person name="Toome M."/>
            <person name="Kuo A."/>
            <person name="Henrissat B."/>
            <person name="Lipzen A."/>
            <person name="Tritt A."/>
            <person name="Yoshinaga Y."/>
            <person name="Zane M."/>
            <person name="Barry K."/>
            <person name="Grigoriev I.V."/>
            <person name="Spatafora J.W."/>
            <person name="Aimea M.C."/>
        </authorList>
    </citation>
    <scope>NUCLEOTIDE SEQUENCE [LARGE SCALE GENOMIC DNA]</scope>
    <source>
        <strain evidence="1 2">UBC 951</strain>
    </source>
</reference>
<comment type="caution">
    <text evidence="1">The sequence shown here is derived from an EMBL/GenBank/DDBJ whole genome shotgun (WGS) entry which is preliminary data.</text>
</comment>
<dbReference type="GeneID" id="25261892"/>
<sequence length="177" mass="20410">MSAVAFYFHAQRSTRRHRERFFPVCLQMDRRVVAVFWQGSLCCKAQKVAFPFVTWRVIHTSTLIKRTSFARIGTANLIICIIDLNFIFLYSSLMRSVSEDALNPDLGVRLHKRSSRHLLCTPPAMSKLETRSRCRLYGETKSHRSIDQGIRCMTPHATGWIAVDAVNERALRRVQPT</sequence>
<name>A0A066VI01_TILAU</name>
<dbReference type="AlphaFoldDB" id="A0A066VI01"/>
<dbReference type="HOGENOM" id="CLU_1518903_0_0_1"/>
<dbReference type="Proteomes" id="UP000027361">
    <property type="component" value="Unassembled WGS sequence"/>
</dbReference>
<dbReference type="InParanoid" id="A0A066VI01"/>
<evidence type="ECO:0000313" key="1">
    <source>
        <dbReference type="EMBL" id="KDN41141.1"/>
    </source>
</evidence>
<keyword evidence="2" id="KW-1185">Reference proteome</keyword>
<accession>A0A066VI01</accession>
<proteinExistence type="predicted"/>
<dbReference type="RefSeq" id="XP_013241610.1">
    <property type="nucleotide sequence ID" value="XM_013386156.1"/>
</dbReference>
<organism evidence="1 2">
    <name type="scientific">Tilletiaria anomala (strain ATCC 24038 / CBS 436.72 / UBC 951)</name>
    <dbReference type="NCBI Taxonomy" id="1037660"/>
    <lineage>
        <taxon>Eukaryota</taxon>
        <taxon>Fungi</taxon>
        <taxon>Dikarya</taxon>
        <taxon>Basidiomycota</taxon>
        <taxon>Ustilaginomycotina</taxon>
        <taxon>Exobasidiomycetes</taxon>
        <taxon>Georgefischeriales</taxon>
        <taxon>Tilletiariaceae</taxon>
        <taxon>Tilletiaria</taxon>
    </lineage>
</organism>
<dbReference type="EMBL" id="JMSN01000083">
    <property type="protein sequence ID" value="KDN41141.1"/>
    <property type="molecule type" value="Genomic_DNA"/>
</dbReference>
<protein>
    <submittedName>
        <fullName evidence="1">Uncharacterized protein</fullName>
    </submittedName>
</protein>